<comment type="caution">
    <text evidence="3">The sequence shown here is derived from an EMBL/GenBank/DDBJ whole genome shotgun (WGS) entry which is preliminary data.</text>
</comment>
<reference evidence="3 4" key="1">
    <citation type="submission" date="2014-03" db="EMBL/GenBank/DDBJ databases">
        <title>Draft Genome Sequences of Four Burkholderia Strains.</title>
        <authorList>
            <person name="Liu X.Y."/>
            <person name="Li C.X."/>
            <person name="Xu J.H."/>
        </authorList>
    </citation>
    <scope>NUCLEOTIDE SEQUENCE [LARGE SCALE GENOMIC DNA]</scope>
    <source>
        <strain evidence="3 4">DSM 50014</strain>
    </source>
</reference>
<evidence type="ECO:0000256" key="1">
    <source>
        <dbReference type="SAM" id="MobiDB-lite"/>
    </source>
</evidence>
<sequence>MKTRVIAVALFSLISATAMAGSITTSGSSSSSGGQTSASVSGFGSFRATDYGTANGNAQAIAGSGFNVTGNATNATTSHNNTSTAGGYGHGTSSSAGISGADAAARAWSSLGRGWR</sequence>
<evidence type="ECO:0000313" key="4">
    <source>
        <dbReference type="Proteomes" id="UP000027466"/>
    </source>
</evidence>
<keyword evidence="4" id="KW-1185">Reference proteome</keyword>
<dbReference type="Proteomes" id="UP000027466">
    <property type="component" value="Unassembled WGS sequence"/>
</dbReference>
<feature type="region of interest" description="Disordered" evidence="1">
    <location>
        <begin position="69"/>
        <end position="98"/>
    </location>
</feature>
<evidence type="ECO:0000313" key="3">
    <source>
        <dbReference type="EMBL" id="KDR42965.1"/>
    </source>
</evidence>
<dbReference type="STRING" id="60547.GCA_000751215_02187"/>
<name>A0A069PQR3_9BURK</name>
<dbReference type="AlphaFoldDB" id="A0A069PQR3"/>
<organism evidence="3 4">
    <name type="scientific">Caballeronia glathei</name>
    <dbReference type="NCBI Taxonomy" id="60547"/>
    <lineage>
        <taxon>Bacteria</taxon>
        <taxon>Pseudomonadati</taxon>
        <taxon>Pseudomonadota</taxon>
        <taxon>Betaproteobacteria</taxon>
        <taxon>Burkholderiales</taxon>
        <taxon>Burkholderiaceae</taxon>
        <taxon>Caballeronia</taxon>
    </lineage>
</organism>
<accession>A0A069PQR3</accession>
<dbReference type="EMBL" id="JFHC01000011">
    <property type="protein sequence ID" value="KDR42965.1"/>
    <property type="molecule type" value="Genomic_DNA"/>
</dbReference>
<feature type="signal peptide" evidence="2">
    <location>
        <begin position="1"/>
        <end position="20"/>
    </location>
</feature>
<proteinExistence type="predicted"/>
<keyword evidence="2" id="KW-0732">Signal</keyword>
<feature type="chain" id="PRO_5007372496" evidence="2">
    <location>
        <begin position="21"/>
        <end position="116"/>
    </location>
</feature>
<gene>
    <name evidence="3" type="ORF">BG61_03745</name>
</gene>
<protein>
    <submittedName>
        <fullName evidence="3">Uncharacterized protein</fullName>
    </submittedName>
</protein>
<evidence type="ECO:0000256" key="2">
    <source>
        <dbReference type="SAM" id="SignalP"/>
    </source>
</evidence>